<dbReference type="AlphaFoldDB" id="A0AA96GGF3"/>
<keyword evidence="3" id="KW-1185">Reference proteome</keyword>
<evidence type="ECO:0008006" key="4">
    <source>
        <dbReference type="Google" id="ProtNLM"/>
    </source>
</evidence>
<sequence>MNQTRVLLAISFILSFSSPGCLANQIKPSTGMDASTRAKRIYTDLKEANFLFPPENSTASEIAAFENKSEKVVDALEQLKNSKNKEAEVEAIKKVSSEMQSTGYLADVIFYTERDGARVKYQQITEEDVKNVSRLTNSSEPYNLPIGTYRMWTERNGEVTSPKEEFDIFSPYVEVGFEEQLP</sequence>
<evidence type="ECO:0000313" key="3">
    <source>
        <dbReference type="Proteomes" id="UP001302494"/>
    </source>
</evidence>
<dbReference type="KEGG" id="nneo:PQG83_19565"/>
<feature type="chain" id="PRO_5041660606" description="Lipoprotein" evidence="1">
    <location>
        <begin position="24"/>
        <end position="182"/>
    </location>
</feature>
<feature type="signal peptide" evidence="1">
    <location>
        <begin position="1"/>
        <end position="23"/>
    </location>
</feature>
<protein>
    <recommendedName>
        <fullName evidence="4">Lipoprotein</fullName>
    </recommendedName>
</protein>
<reference evidence="2 3" key="1">
    <citation type="submission" date="2023-01" db="EMBL/GenBank/DDBJ databases">
        <title>Cultivation and genomic characterization of new, ubiquitous marine nitrite-oxidizing bacteria from the Nitrospirales.</title>
        <authorList>
            <person name="Mueller A.J."/>
            <person name="Daebeler A."/>
            <person name="Herbold C.W."/>
            <person name="Kirkegaard R.H."/>
            <person name="Daims H."/>
        </authorList>
    </citation>
    <scope>NUCLEOTIDE SEQUENCE [LARGE SCALE GENOMIC DNA]</scope>
    <source>
        <strain evidence="2 3">DK</strain>
    </source>
</reference>
<dbReference type="RefSeq" id="WP_312744620.1">
    <property type="nucleotide sequence ID" value="NZ_CP116968.1"/>
</dbReference>
<evidence type="ECO:0000256" key="1">
    <source>
        <dbReference type="SAM" id="SignalP"/>
    </source>
</evidence>
<evidence type="ECO:0000313" key="2">
    <source>
        <dbReference type="EMBL" id="WNM61914.1"/>
    </source>
</evidence>
<keyword evidence="1" id="KW-0732">Signal</keyword>
<name>A0AA96GGF3_9BACT</name>
<proteinExistence type="predicted"/>
<gene>
    <name evidence="2" type="ORF">PQG83_19565</name>
</gene>
<dbReference type="EMBL" id="CP116968">
    <property type="protein sequence ID" value="WNM61914.1"/>
    <property type="molecule type" value="Genomic_DNA"/>
</dbReference>
<dbReference type="Proteomes" id="UP001302494">
    <property type="component" value="Chromosome"/>
</dbReference>
<organism evidence="2 3">
    <name type="scientific">Candidatus Nitrospira neomarina</name>
    <dbReference type="NCBI Taxonomy" id="3020899"/>
    <lineage>
        <taxon>Bacteria</taxon>
        <taxon>Pseudomonadati</taxon>
        <taxon>Nitrospirota</taxon>
        <taxon>Nitrospiria</taxon>
        <taxon>Nitrospirales</taxon>
        <taxon>Nitrospiraceae</taxon>
        <taxon>Nitrospira</taxon>
    </lineage>
</organism>
<accession>A0AA96GGF3</accession>